<dbReference type="PANTHER" id="PTHR47074">
    <property type="entry name" value="BNAC02G40300D PROTEIN"/>
    <property type="match status" value="1"/>
</dbReference>
<accession>A0AA39TBG6</accession>
<dbReference type="InterPro" id="IPR044730">
    <property type="entry name" value="RNase_H-like_dom_plant"/>
</dbReference>
<feature type="region of interest" description="Disordered" evidence="1">
    <location>
        <begin position="1"/>
        <end position="24"/>
    </location>
</feature>
<organism evidence="3 4">
    <name type="scientific">Acer saccharum</name>
    <name type="common">Sugar maple</name>
    <dbReference type="NCBI Taxonomy" id="4024"/>
    <lineage>
        <taxon>Eukaryota</taxon>
        <taxon>Viridiplantae</taxon>
        <taxon>Streptophyta</taxon>
        <taxon>Embryophyta</taxon>
        <taxon>Tracheophyta</taxon>
        <taxon>Spermatophyta</taxon>
        <taxon>Magnoliopsida</taxon>
        <taxon>eudicotyledons</taxon>
        <taxon>Gunneridae</taxon>
        <taxon>Pentapetalae</taxon>
        <taxon>rosids</taxon>
        <taxon>malvids</taxon>
        <taxon>Sapindales</taxon>
        <taxon>Sapindaceae</taxon>
        <taxon>Hippocastanoideae</taxon>
        <taxon>Acereae</taxon>
        <taxon>Acer</taxon>
    </lineage>
</organism>
<evidence type="ECO:0000313" key="3">
    <source>
        <dbReference type="EMBL" id="KAK0603320.1"/>
    </source>
</evidence>
<gene>
    <name evidence="3" type="ORF">LWI29_003754</name>
</gene>
<dbReference type="GO" id="GO:0004523">
    <property type="term" value="F:RNA-DNA hybrid ribonuclease activity"/>
    <property type="evidence" value="ECO:0007669"/>
    <property type="project" value="InterPro"/>
</dbReference>
<evidence type="ECO:0000259" key="2">
    <source>
        <dbReference type="Pfam" id="PF13456"/>
    </source>
</evidence>
<dbReference type="Pfam" id="PF13456">
    <property type="entry name" value="RVT_3"/>
    <property type="match status" value="1"/>
</dbReference>
<proteinExistence type="predicted"/>
<keyword evidence="4" id="KW-1185">Reference proteome</keyword>
<dbReference type="CDD" id="cd06222">
    <property type="entry name" value="RNase_H_like"/>
    <property type="match status" value="1"/>
</dbReference>
<feature type="compositionally biased region" description="Basic and acidic residues" evidence="1">
    <location>
        <begin position="1"/>
        <end position="11"/>
    </location>
</feature>
<reference evidence="3" key="2">
    <citation type="submission" date="2023-06" db="EMBL/GenBank/DDBJ databases">
        <authorList>
            <person name="Swenson N.G."/>
            <person name="Wegrzyn J.L."/>
            <person name="Mcevoy S.L."/>
        </authorList>
    </citation>
    <scope>NUCLEOTIDE SEQUENCE</scope>
    <source>
        <strain evidence="3">NS2018</strain>
        <tissue evidence="3">Leaf</tissue>
    </source>
</reference>
<dbReference type="Proteomes" id="UP001168877">
    <property type="component" value="Unassembled WGS sequence"/>
</dbReference>
<dbReference type="AlphaFoldDB" id="A0AA39TBG6"/>
<dbReference type="InterPro" id="IPR002156">
    <property type="entry name" value="RNaseH_domain"/>
</dbReference>
<dbReference type="EMBL" id="JAUESC010000002">
    <property type="protein sequence ID" value="KAK0603320.1"/>
    <property type="molecule type" value="Genomic_DNA"/>
</dbReference>
<dbReference type="GO" id="GO:0003676">
    <property type="term" value="F:nucleic acid binding"/>
    <property type="evidence" value="ECO:0007669"/>
    <property type="project" value="InterPro"/>
</dbReference>
<reference evidence="3" key="1">
    <citation type="journal article" date="2022" name="Plant J.">
        <title>Strategies of tolerance reflected in two North American maple genomes.</title>
        <authorList>
            <person name="McEvoy S.L."/>
            <person name="Sezen U.U."/>
            <person name="Trouern-Trend A."/>
            <person name="McMahon S.M."/>
            <person name="Schaberg P.G."/>
            <person name="Yang J."/>
            <person name="Wegrzyn J.L."/>
            <person name="Swenson N.G."/>
        </authorList>
    </citation>
    <scope>NUCLEOTIDE SEQUENCE</scope>
    <source>
        <strain evidence="3">NS2018</strain>
    </source>
</reference>
<name>A0AA39TBG6_ACESA</name>
<dbReference type="PANTHER" id="PTHR47074:SF79">
    <property type="entry name" value="PUTATIVE-RELATED"/>
    <property type="match status" value="1"/>
</dbReference>
<evidence type="ECO:0000313" key="4">
    <source>
        <dbReference type="Proteomes" id="UP001168877"/>
    </source>
</evidence>
<sequence>MDDERVSDTSSDRQGYGGVNPGGTLNALAPDDGMVKQLPLAPDDGLVKQQGLVEDSVQLIGPESGPVEASNFVMLGKTTLGLGEGPNRNDKLSTPSVFGPAMILEGGGQGLEINKSSGAGVGKATKWRRVAQPNRNGRGILTDGNCIACNSSLETTLHALWDCKKLKHIRNEWPHLTAGSTGNFTSFFDLVIYWFLVVKEEEKLLFCVVVWKIWGCRNALLHNSSHPNSSDIFCWSKDFLAEYMSKGQVNNQKNFNAPHLCSYWIPPAVGKLKMNCAAAFDRQCGRTGIGVVVRDSEGEVLGCCSQNLETIMSSKDDHLLAIQKGIQFGVDCGFLIFVLEVDDAEVIDWINSGSHLDSEFGAILQEITILTEGPNGQLFRYTTKTSNKAAQGLSNYALGITEDMYWLEEFPICIARVIESEKPG</sequence>
<feature type="domain" description="RNase H type-1" evidence="2">
    <location>
        <begin position="275"/>
        <end position="397"/>
    </location>
</feature>
<comment type="caution">
    <text evidence="3">The sequence shown here is derived from an EMBL/GenBank/DDBJ whole genome shotgun (WGS) entry which is preliminary data.</text>
</comment>
<dbReference type="InterPro" id="IPR052929">
    <property type="entry name" value="RNase_H-like_EbsB-rel"/>
</dbReference>
<protein>
    <recommendedName>
        <fullName evidence="2">RNase H type-1 domain-containing protein</fullName>
    </recommendedName>
</protein>
<evidence type="ECO:0000256" key="1">
    <source>
        <dbReference type="SAM" id="MobiDB-lite"/>
    </source>
</evidence>